<feature type="chain" id="PRO_5007284923" description="Secreted protein" evidence="2">
    <location>
        <begin position="26"/>
        <end position="101"/>
    </location>
</feature>
<dbReference type="EMBL" id="GEDV01010464">
    <property type="protein sequence ID" value="JAP78093.1"/>
    <property type="molecule type" value="Transcribed_RNA"/>
</dbReference>
<protein>
    <recommendedName>
        <fullName evidence="4">Secreted protein</fullName>
    </recommendedName>
</protein>
<keyword evidence="2" id="KW-0732">Signal</keyword>
<sequence length="101" mass="11117">MSKVTCFSTILVVAAFAFLLSLTEKRTPPIALAFPSPGSHISVIASPKKKQYDVRNAGGRPSPPQRYIPRNNQGIPRHPFNRQPALRNPRPQQVFHGAFGA</sequence>
<evidence type="ECO:0000256" key="1">
    <source>
        <dbReference type="SAM" id="MobiDB-lite"/>
    </source>
</evidence>
<dbReference type="AlphaFoldDB" id="A0A131YFE7"/>
<feature type="signal peptide" evidence="2">
    <location>
        <begin position="1"/>
        <end position="25"/>
    </location>
</feature>
<evidence type="ECO:0000256" key="2">
    <source>
        <dbReference type="SAM" id="SignalP"/>
    </source>
</evidence>
<organism evidence="3">
    <name type="scientific">Rhipicephalus appendiculatus</name>
    <name type="common">Brown ear tick</name>
    <dbReference type="NCBI Taxonomy" id="34631"/>
    <lineage>
        <taxon>Eukaryota</taxon>
        <taxon>Metazoa</taxon>
        <taxon>Ecdysozoa</taxon>
        <taxon>Arthropoda</taxon>
        <taxon>Chelicerata</taxon>
        <taxon>Arachnida</taxon>
        <taxon>Acari</taxon>
        <taxon>Parasitiformes</taxon>
        <taxon>Ixodida</taxon>
        <taxon>Ixodoidea</taxon>
        <taxon>Ixodidae</taxon>
        <taxon>Rhipicephalinae</taxon>
        <taxon>Rhipicephalus</taxon>
        <taxon>Rhipicephalus</taxon>
    </lineage>
</organism>
<feature type="region of interest" description="Disordered" evidence="1">
    <location>
        <begin position="45"/>
        <end position="101"/>
    </location>
</feature>
<reference evidence="3" key="1">
    <citation type="journal article" date="2016" name="Ticks Tick Borne Dis.">
        <title>De novo assembly and annotation of the salivary gland transcriptome of Rhipicephalus appendiculatus male and female ticks during blood feeding.</title>
        <authorList>
            <person name="de Castro M.H."/>
            <person name="de Klerk D."/>
            <person name="Pienaar R."/>
            <person name="Latif A.A."/>
            <person name="Rees D.J."/>
            <person name="Mans B.J."/>
        </authorList>
    </citation>
    <scope>NUCLEOTIDE SEQUENCE</scope>
    <source>
        <tissue evidence="3">Salivary glands</tissue>
    </source>
</reference>
<name>A0A131YFE7_RHIAP</name>
<evidence type="ECO:0000313" key="3">
    <source>
        <dbReference type="EMBL" id="JAP78093.1"/>
    </source>
</evidence>
<accession>A0A131YFE7</accession>
<proteinExistence type="predicted"/>
<evidence type="ECO:0008006" key="4">
    <source>
        <dbReference type="Google" id="ProtNLM"/>
    </source>
</evidence>